<reference evidence="1 2" key="1">
    <citation type="journal article" date="2018" name="PLoS ONE">
        <title>The draft genome of Kipferlia bialata reveals reductive genome evolution in fornicate parasites.</title>
        <authorList>
            <person name="Tanifuji G."/>
            <person name="Takabayashi S."/>
            <person name="Kume K."/>
            <person name="Takagi M."/>
            <person name="Nakayama T."/>
            <person name="Kamikawa R."/>
            <person name="Inagaki Y."/>
            <person name="Hashimoto T."/>
        </authorList>
    </citation>
    <scope>NUCLEOTIDE SEQUENCE [LARGE SCALE GENOMIC DNA]</scope>
    <source>
        <strain evidence="1">NY0173</strain>
    </source>
</reference>
<gene>
    <name evidence="1" type="ORF">KIPB_016858</name>
</gene>
<accession>A0A391NW08</accession>
<dbReference type="Proteomes" id="UP000265618">
    <property type="component" value="Unassembled WGS sequence"/>
</dbReference>
<dbReference type="EMBL" id="BDIP01010716">
    <property type="protein sequence ID" value="GCA65324.1"/>
    <property type="molecule type" value="Genomic_DNA"/>
</dbReference>
<organism evidence="1 2">
    <name type="scientific">Kipferlia bialata</name>
    <dbReference type="NCBI Taxonomy" id="797122"/>
    <lineage>
        <taxon>Eukaryota</taxon>
        <taxon>Metamonada</taxon>
        <taxon>Carpediemonas-like organisms</taxon>
        <taxon>Kipferlia</taxon>
    </lineage>
</organism>
<sequence>MSKPTTSSQDVSPCAADEIWRSAIKAEITSEIEWSKRWT</sequence>
<proteinExistence type="predicted"/>
<dbReference type="AlphaFoldDB" id="A0A391NW08"/>
<feature type="non-terminal residue" evidence="1">
    <location>
        <position position="39"/>
    </location>
</feature>
<evidence type="ECO:0000313" key="2">
    <source>
        <dbReference type="Proteomes" id="UP000265618"/>
    </source>
</evidence>
<evidence type="ECO:0000313" key="1">
    <source>
        <dbReference type="EMBL" id="GCA65324.1"/>
    </source>
</evidence>
<comment type="caution">
    <text evidence="1">The sequence shown here is derived from an EMBL/GenBank/DDBJ whole genome shotgun (WGS) entry which is preliminary data.</text>
</comment>
<protein>
    <submittedName>
        <fullName evidence="1">Uncharacterized protein</fullName>
    </submittedName>
</protein>
<name>A0A391NW08_9EUKA</name>
<keyword evidence="2" id="KW-1185">Reference proteome</keyword>